<evidence type="ECO:0000256" key="1">
    <source>
        <dbReference type="SAM" id="MobiDB-lite"/>
    </source>
</evidence>
<protein>
    <submittedName>
        <fullName evidence="2">Uncharacterized protein</fullName>
    </submittedName>
</protein>
<reference evidence="2 3" key="1">
    <citation type="journal article" date="2010" name="Nature">
        <title>The Ectocarpus genome and the independent evolution of multicellularity in brown algae.</title>
        <authorList>
            <person name="Cock J.M."/>
            <person name="Sterck L."/>
            <person name="Rouze P."/>
            <person name="Scornet D."/>
            <person name="Allen A.E."/>
            <person name="Amoutzias G."/>
            <person name="Anthouard V."/>
            <person name="Artiguenave F."/>
            <person name="Aury J.M."/>
            <person name="Badger J.H."/>
            <person name="Beszteri B."/>
            <person name="Billiau K."/>
            <person name="Bonnet E."/>
            <person name="Bothwell J.H."/>
            <person name="Bowler C."/>
            <person name="Boyen C."/>
            <person name="Brownlee C."/>
            <person name="Carrano C.J."/>
            <person name="Charrier B."/>
            <person name="Cho G.Y."/>
            <person name="Coelho S.M."/>
            <person name="Collen J."/>
            <person name="Corre E."/>
            <person name="Da Silva C."/>
            <person name="Delage L."/>
            <person name="Delaroque N."/>
            <person name="Dittami S.M."/>
            <person name="Doulbeau S."/>
            <person name="Elias M."/>
            <person name="Farnham G."/>
            <person name="Gachon C.M."/>
            <person name="Gschloessl B."/>
            <person name="Heesch S."/>
            <person name="Jabbari K."/>
            <person name="Jubin C."/>
            <person name="Kawai H."/>
            <person name="Kimura K."/>
            <person name="Kloareg B."/>
            <person name="Kupper F.C."/>
            <person name="Lang D."/>
            <person name="Le Bail A."/>
            <person name="Leblanc C."/>
            <person name="Lerouge P."/>
            <person name="Lohr M."/>
            <person name="Lopez P.J."/>
            <person name="Martens C."/>
            <person name="Maumus F."/>
            <person name="Michel G."/>
            <person name="Miranda-Saavedra D."/>
            <person name="Morales J."/>
            <person name="Moreau H."/>
            <person name="Motomura T."/>
            <person name="Nagasato C."/>
            <person name="Napoli C.A."/>
            <person name="Nelson D.R."/>
            <person name="Nyvall-Collen P."/>
            <person name="Peters A.F."/>
            <person name="Pommier C."/>
            <person name="Potin P."/>
            <person name="Poulain J."/>
            <person name="Quesneville H."/>
            <person name="Read B."/>
            <person name="Rensing S.A."/>
            <person name="Ritter A."/>
            <person name="Rousvoal S."/>
            <person name="Samanta M."/>
            <person name="Samson G."/>
            <person name="Schroeder D.C."/>
            <person name="Segurens B."/>
            <person name="Strittmatter M."/>
            <person name="Tonon T."/>
            <person name="Tregear J.W."/>
            <person name="Valentin K."/>
            <person name="von Dassow P."/>
            <person name="Yamagishi T."/>
            <person name="Van de Peer Y."/>
            <person name="Wincker P."/>
        </authorList>
    </citation>
    <scope>NUCLEOTIDE SEQUENCE [LARGE SCALE GENOMIC DNA]</scope>
    <source>
        <strain evidence="3">Ec32 / CCAP1310/4</strain>
    </source>
</reference>
<feature type="compositionally biased region" description="Basic and acidic residues" evidence="1">
    <location>
        <begin position="20"/>
        <end position="36"/>
    </location>
</feature>
<feature type="compositionally biased region" description="Basic and acidic residues" evidence="1">
    <location>
        <begin position="143"/>
        <end position="157"/>
    </location>
</feature>
<feature type="region of interest" description="Disordered" evidence="1">
    <location>
        <begin position="20"/>
        <end position="44"/>
    </location>
</feature>
<feature type="region of interest" description="Disordered" evidence="1">
    <location>
        <begin position="143"/>
        <end position="170"/>
    </location>
</feature>
<gene>
    <name evidence="2" type="ORF">Esi_0142_0077</name>
</gene>
<dbReference type="Proteomes" id="UP000002630">
    <property type="component" value="Linkage Group LG12"/>
</dbReference>
<proteinExistence type="predicted"/>
<dbReference type="InParanoid" id="D7FKA5"/>
<dbReference type="AlphaFoldDB" id="D7FKA5"/>
<evidence type="ECO:0000313" key="3">
    <source>
        <dbReference type="Proteomes" id="UP000002630"/>
    </source>
</evidence>
<sequence>MDHDMEQNIDDTEQRIREIEGEQDKLKSQLAERDGTVKGLESSNQELQARLDQALAGLQSETSAREAAEGKAREAAKVLEEKEAAVARVDQLTRQAAAQGDSYGVLGQAADLERELDERTKALAAYRGEKSQELMAALQKATVMEKKSEDEARKSGEATRAADSLRTRRA</sequence>
<organism evidence="2 3">
    <name type="scientific">Ectocarpus siliculosus</name>
    <name type="common">Brown alga</name>
    <name type="synonym">Conferva siliculosa</name>
    <dbReference type="NCBI Taxonomy" id="2880"/>
    <lineage>
        <taxon>Eukaryota</taxon>
        <taxon>Sar</taxon>
        <taxon>Stramenopiles</taxon>
        <taxon>Ochrophyta</taxon>
        <taxon>PX clade</taxon>
        <taxon>Phaeophyceae</taxon>
        <taxon>Ectocarpales</taxon>
        <taxon>Ectocarpaceae</taxon>
        <taxon>Ectocarpus</taxon>
    </lineage>
</organism>
<dbReference type="EMBL" id="FN648013">
    <property type="protein sequence ID" value="CBJ29310.1"/>
    <property type="molecule type" value="Genomic_DNA"/>
</dbReference>
<keyword evidence="3" id="KW-1185">Reference proteome</keyword>
<name>D7FKA5_ECTSI</name>
<evidence type="ECO:0000313" key="2">
    <source>
        <dbReference type="EMBL" id="CBJ29310.1"/>
    </source>
</evidence>
<dbReference type="EMBL" id="FN649737">
    <property type="protein sequence ID" value="CBJ29310.1"/>
    <property type="molecule type" value="Genomic_DNA"/>
</dbReference>
<accession>D7FKA5</accession>